<accession>A0AAV8VDZ7</accession>
<dbReference type="GO" id="GO:0004623">
    <property type="term" value="F:phospholipase A2 activity"/>
    <property type="evidence" value="ECO:0007669"/>
    <property type="project" value="InterPro"/>
</dbReference>
<dbReference type="Proteomes" id="UP001159042">
    <property type="component" value="Unassembled WGS sequence"/>
</dbReference>
<protein>
    <recommendedName>
        <fullName evidence="1">Phospholipase A2-like domain-containing protein</fullName>
    </recommendedName>
</protein>
<dbReference type="GO" id="GO:0006644">
    <property type="term" value="P:phospholipid metabolic process"/>
    <property type="evidence" value="ECO:0007669"/>
    <property type="project" value="InterPro"/>
</dbReference>
<evidence type="ECO:0000259" key="1">
    <source>
        <dbReference type="Pfam" id="PF08398"/>
    </source>
</evidence>
<dbReference type="GO" id="GO:0005198">
    <property type="term" value="F:structural molecule activity"/>
    <property type="evidence" value="ECO:0007669"/>
    <property type="project" value="InterPro"/>
</dbReference>
<comment type="caution">
    <text evidence="2">The sequence shown here is derived from an EMBL/GenBank/DDBJ whole genome shotgun (WGS) entry which is preliminary data.</text>
</comment>
<dbReference type="Gene3D" id="1.20.90.10">
    <property type="entry name" value="Phospholipase A2 domain"/>
    <property type="match status" value="1"/>
</dbReference>
<dbReference type="AlphaFoldDB" id="A0AAV8VDZ7"/>
<dbReference type="InterPro" id="IPR013607">
    <property type="entry name" value="Phospholipase_A2-like"/>
</dbReference>
<organism evidence="2 3">
    <name type="scientific">Exocentrus adspersus</name>
    <dbReference type="NCBI Taxonomy" id="1586481"/>
    <lineage>
        <taxon>Eukaryota</taxon>
        <taxon>Metazoa</taxon>
        <taxon>Ecdysozoa</taxon>
        <taxon>Arthropoda</taxon>
        <taxon>Hexapoda</taxon>
        <taxon>Insecta</taxon>
        <taxon>Pterygota</taxon>
        <taxon>Neoptera</taxon>
        <taxon>Endopterygota</taxon>
        <taxon>Coleoptera</taxon>
        <taxon>Polyphaga</taxon>
        <taxon>Cucujiformia</taxon>
        <taxon>Chrysomeloidea</taxon>
        <taxon>Cerambycidae</taxon>
        <taxon>Lamiinae</taxon>
        <taxon>Acanthocinini</taxon>
        <taxon>Exocentrus</taxon>
    </lineage>
</organism>
<keyword evidence="3" id="KW-1185">Reference proteome</keyword>
<dbReference type="Pfam" id="PF08398">
    <property type="entry name" value="Phospholip_A2_4"/>
    <property type="match status" value="1"/>
</dbReference>
<dbReference type="GO" id="GO:0050482">
    <property type="term" value="P:arachidonate secretion"/>
    <property type="evidence" value="ECO:0007669"/>
    <property type="project" value="InterPro"/>
</dbReference>
<sequence>MLLHETKLINRRLKRVKKGSGVINTLINKLPFELHIPGYQYCGPGTKLAKRLARGDPGINKLDQSCREHDIAYNQSSNLEDRHKADYRLEQQAWERVKSKDASLGEKSAAWAITNTMKAKRKLGMGLNKKPKGRKRRQKRIIPIPKQGGFLPLLLPILGALGALGGGAAGIAKAVNDAKASNQQLAEQQRHNLTMEKAATGKGLSFRRNKKGKGVFMKDNLPSKIRKTECGIVNMDISSGPGTHWTAYVKKNNNIIYFDSYGNLRPPNALIKYFLSDNTNNTIQYNHHKFQKDNTITMSLTFSLSGNTSILSADFNPPIYLDENSDYVVGMCDFEAFNVIPNVDETCNQFTFENIVITIPVGTYEVKDINDYIQQNIPISPFIQIKIYANRNTQKIIIDTTVDIDFTTDKSIGGLLGFKKRILSANSVHESDLSVQLVKVNSLIIECNIAAGSYDNNHPVHTIHQFFPTDGFGYKIVETPRNIIYFPVTVETITNITVKVLDQDRRLVNFRGEAVTVLLHLKKS</sequence>
<dbReference type="Gene3D" id="3.40.395.10">
    <property type="entry name" value="Adenoviral Proteinase, Chain A"/>
    <property type="match status" value="1"/>
</dbReference>
<evidence type="ECO:0000313" key="2">
    <source>
        <dbReference type="EMBL" id="KAJ8912056.1"/>
    </source>
</evidence>
<feature type="domain" description="Phospholipase A2-like" evidence="1">
    <location>
        <begin position="33"/>
        <end position="92"/>
    </location>
</feature>
<dbReference type="InterPro" id="IPR036444">
    <property type="entry name" value="PLipase_A2_dom_sf"/>
</dbReference>
<name>A0AAV8VDZ7_9CUCU</name>
<reference evidence="2 3" key="1">
    <citation type="journal article" date="2023" name="Insect Mol. Biol.">
        <title>Genome sequencing provides insights into the evolution of gene families encoding plant cell wall-degrading enzymes in longhorned beetles.</title>
        <authorList>
            <person name="Shin N.R."/>
            <person name="Okamura Y."/>
            <person name="Kirsch R."/>
            <person name="Pauchet Y."/>
        </authorList>
    </citation>
    <scope>NUCLEOTIDE SEQUENCE [LARGE SCALE GENOMIC DNA]</scope>
    <source>
        <strain evidence="2">EAD_L_NR</strain>
    </source>
</reference>
<dbReference type="EMBL" id="JANEYG010000149">
    <property type="protein sequence ID" value="KAJ8912056.1"/>
    <property type="molecule type" value="Genomic_DNA"/>
</dbReference>
<gene>
    <name evidence="2" type="ORF">NQ315_016745</name>
</gene>
<proteinExistence type="predicted"/>
<evidence type="ECO:0000313" key="3">
    <source>
        <dbReference type="Proteomes" id="UP001159042"/>
    </source>
</evidence>